<dbReference type="PROSITE" id="PS00063">
    <property type="entry name" value="ALDOKETO_REDUCTASE_3"/>
    <property type="match status" value="1"/>
</dbReference>
<dbReference type="Gene3D" id="3.20.20.100">
    <property type="entry name" value="NADP-dependent oxidoreductase domain"/>
    <property type="match status" value="1"/>
</dbReference>
<dbReference type="InterPro" id="IPR023210">
    <property type="entry name" value="NADP_OxRdtase_dom"/>
</dbReference>
<dbReference type="PANTHER" id="PTHR43827:SF3">
    <property type="entry name" value="NADP-DEPENDENT OXIDOREDUCTASE DOMAIN-CONTAINING PROTEIN"/>
    <property type="match status" value="1"/>
</dbReference>
<dbReference type="PROSITE" id="PS00798">
    <property type="entry name" value="ALDOKETO_REDUCTASE_1"/>
    <property type="match status" value="1"/>
</dbReference>
<evidence type="ECO:0000256" key="1">
    <source>
        <dbReference type="ARBA" id="ARBA00007905"/>
    </source>
</evidence>
<proteinExistence type="inferred from homology"/>
<dbReference type="EC" id="1.-.-.-" evidence="5"/>
<evidence type="ECO:0000259" key="4">
    <source>
        <dbReference type="Pfam" id="PF00248"/>
    </source>
</evidence>
<keyword evidence="3 5" id="KW-0560">Oxidoreductase</keyword>
<gene>
    <name evidence="5" type="ORF">NOCA2540063</name>
</gene>
<evidence type="ECO:0000313" key="5">
    <source>
        <dbReference type="EMBL" id="CUR58824.1"/>
    </source>
</evidence>
<dbReference type="PANTHER" id="PTHR43827">
    <property type="entry name" value="2,5-DIKETO-D-GLUCONIC ACID REDUCTASE"/>
    <property type="match status" value="1"/>
</dbReference>
<accession>A0A2P2C9Z0</accession>
<evidence type="ECO:0000256" key="3">
    <source>
        <dbReference type="ARBA" id="ARBA00023002"/>
    </source>
</evidence>
<protein>
    <submittedName>
        <fullName evidence="5">Uncharacterized oxidoreductase MSMEG_2408/MSMEI_2347</fullName>
        <ecNumber evidence="5">1.-.-.-</ecNumber>
    </submittedName>
</protein>
<dbReference type="EMBL" id="CZKA01000050">
    <property type="protein sequence ID" value="CUR58824.1"/>
    <property type="molecule type" value="Genomic_DNA"/>
</dbReference>
<reference evidence="5" key="1">
    <citation type="submission" date="2015-08" db="EMBL/GenBank/DDBJ databases">
        <authorList>
            <person name="Babu N.S."/>
            <person name="Beckwith C.J."/>
            <person name="Beseler K.G."/>
            <person name="Brison A."/>
            <person name="Carone J.V."/>
            <person name="Caskin T.P."/>
            <person name="Diamond M."/>
            <person name="Durham M.E."/>
            <person name="Foxe J.M."/>
            <person name="Go M."/>
            <person name="Henderson B.A."/>
            <person name="Jones I.B."/>
            <person name="McGettigan J.A."/>
            <person name="Micheletti S.J."/>
            <person name="Nasrallah M.E."/>
            <person name="Ortiz D."/>
            <person name="Piller C.R."/>
            <person name="Privatt S.R."/>
            <person name="Schneider S.L."/>
            <person name="Sharp S."/>
            <person name="Smith T.C."/>
            <person name="Stanton J.D."/>
            <person name="Ullery H.E."/>
            <person name="Wilson R.J."/>
            <person name="Serrano M.G."/>
            <person name="Buck G."/>
            <person name="Lee V."/>
            <person name="Wang Y."/>
            <person name="Carvalho R."/>
            <person name="Voegtly L."/>
            <person name="Shi R."/>
            <person name="Duckworth R."/>
            <person name="Johnson A."/>
            <person name="Loviza R."/>
            <person name="Walstead R."/>
            <person name="Shah Z."/>
            <person name="Kiflezghi M."/>
            <person name="Wade K."/>
            <person name="Ball S.L."/>
            <person name="Bradley K.W."/>
            <person name="Asai D.J."/>
            <person name="Bowman C.A."/>
            <person name="Russell D.A."/>
            <person name="Pope W.H."/>
            <person name="Jacobs-Sera D."/>
            <person name="Hendrix R.W."/>
            <person name="Hatfull G.F."/>
        </authorList>
    </citation>
    <scope>NUCLEOTIDE SEQUENCE</scope>
</reference>
<dbReference type="GO" id="GO:0016616">
    <property type="term" value="F:oxidoreductase activity, acting on the CH-OH group of donors, NAD or NADP as acceptor"/>
    <property type="evidence" value="ECO:0007669"/>
    <property type="project" value="UniProtKB-ARBA"/>
</dbReference>
<dbReference type="InterPro" id="IPR020471">
    <property type="entry name" value="AKR"/>
</dbReference>
<organism evidence="5">
    <name type="scientific">metagenome</name>
    <dbReference type="NCBI Taxonomy" id="256318"/>
    <lineage>
        <taxon>unclassified sequences</taxon>
        <taxon>metagenomes</taxon>
    </lineage>
</organism>
<dbReference type="InterPro" id="IPR036812">
    <property type="entry name" value="NAD(P)_OxRdtase_dom_sf"/>
</dbReference>
<name>A0A2P2C9Z0_9ZZZZ</name>
<feature type="domain" description="NADP-dependent oxidoreductase" evidence="4">
    <location>
        <begin position="21"/>
        <end position="268"/>
    </location>
</feature>
<dbReference type="AlphaFoldDB" id="A0A2P2C9Z0"/>
<evidence type="ECO:0000256" key="2">
    <source>
        <dbReference type="ARBA" id="ARBA00022857"/>
    </source>
</evidence>
<keyword evidence="2" id="KW-0521">NADP</keyword>
<comment type="similarity">
    <text evidence="1">Belongs to the aldo/keto reductase family.</text>
</comment>
<dbReference type="InterPro" id="IPR018170">
    <property type="entry name" value="Aldo/ket_reductase_CS"/>
</dbReference>
<dbReference type="FunFam" id="3.20.20.100:FF:000015">
    <property type="entry name" value="Oxidoreductase, aldo/keto reductase family"/>
    <property type="match status" value="1"/>
</dbReference>
<dbReference type="SUPFAM" id="SSF51430">
    <property type="entry name" value="NAD(P)-linked oxidoreductase"/>
    <property type="match status" value="1"/>
</dbReference>
<dbReference type="Pfam" id="PF00248">
    <property type="entry name" value="Aldo_ket_red"/>
    <property type="match status" value="1"/>
</dbReference>
<dbReference type="PIRSF" id="PIRSF000097">
    <property type="entry name" value="AKR"/>
    <property type="match status" value="1"/>
</dbReference>
<dbReference type="PROSITE" id="PS00062">
    <property type="entry name" value="ALDOKETO_REDUCTASE_2"/>
    <property type="match status" value="1"/>
</dbReference>
<dbReference type="PRINTS" id="PR00069">
    <property type="entry name" value="ALDKETRDTASE"/>
</dbReference>
<sequence>MDIFTLNNGVAIPALGLGVFQTPPDETRAAVTAALDSGYRHIDTAAAYGNEREVGEAIHGSGLARDEVFVETKVWISDYGYDETLHAFDKSARKLGIDQIDLLILHQALPSEFDKTLDAYRALETLLADEKVRAIGVSNFTVEHLTTLLQSTSVVPAVNQIEVHPYFAQREVQAFGVDHDILTQAWSPIGGITFYRDSGHTSTLTDPVIGEIAGRHDKTPAQVMLRWHLQQGRQVIPKSTQASRIRENLDVFDFDLTPGELGAIDSLDTGRRGGPDPTAITLEAFGRPIPEA</sequence>